<dbReference type="GO" id="GO:0004888">
    <property type="term" value="F:transmembrane signaling receptor activity"/>
    <property type="evidence" value="ECO:0007669"/>
    <property type="project" value="InterPro"/>
</dbReference>
<name>A0A9W3B7F6_BIOGL</name>
<keyword evidence="2" id="KW-0472">Membrane</keyword>
<keyword evidence="3" id="KW-0732">Signal</keyword>
<dbReference type="InterPro" id="IPR018000">
    <property type="entry name" value="Neurotransmitter_ion_chnl_CS"/>
</dbReference>
<dbReference type="InterPro" id="IPR036734">
    <property type="entry name" value="Neur_chan_lig-bd_sf"/>
</dbReference>
<dbReference type="SUPFAM" id="SSF63712">
    <property type="entry name" value="Nicotinic receptor ligand binding domain-like"/>
    <property type="match status" value="1"/>
</dbReference>
<evidence type="ECO:0000256" key="3">
    <source>
        <dbReference type="RuleBase" id="RU000687"/>
    </source>
</evidence>
<feature type="signal peptide" evidence="3">
    <location>
        <begin position="1"/>
        <end position="24"/>
    </location>
</feature>
<evidence type="ECO:0000256" key="2">
    <source>
        <dbReference type="ARBA" id="ARBA00023136"/>
    </source>
</evidence>
<comment type="subcellular location">
    <subcellularLocation>
        <location evidence="1">Membrane</location>
        <topology evidence="1">Multi-pass membrane protein</topology>
    </subcellularLocation>
</comment>
<keyword evidence="5" id="KW-1185">Reference proteome</keyword>
<dbReference type="OMA" id="WICLAGY"/>
<comment type="similarity">
    <text evidence="3">Belongs to the ligand-gated ion channel (TC 1.A.9) family.</text>
</comment>
<dbReference type="GeneID" id="106058247"/>
<dbReference type="InterPro" id="IPR006201">
    <property type="entry name" value="Neur_channel"/>
</dbReference>
<feature type="chain" id="PRO_5041014644" evidence="3">
    <location>
        <begin position="25"/>
        <end position="182"/>
    </location>
</feature>
<dbReference type="CDD" id="cd18989">
    <property type="entry name" value="LGIC_ECD_cation"/>
    <property type="match status" value="1"/>
</dbReference>
<gene>
    <name evidence="6" type="primary">LOC106058247</name>
</gene>
<keyword evidence="3" id="KW-0406">Ion transport</keyword>
<dbReference type="Proteomes" id="UP001165740">
    <property type="component" value="Chromosome 8"/>
</dbReference>
<evidence type="ECO:0000313" key="5">
    <source>
        <dbReference type="Proteomes" id="UP001165740"/>
    </source>
</evidence>
<accession>A0A9W3B7F6</accession>
<dbReference type="PANTHER" id="PTHR18945">
    <property type="entry name" value="NEUROTRANSMITTER GATED ION CHANNEL"/>
    <property type="match status" value="1"/>
</dbReference>
<evidence type="ECO:0000313" key="6">
    <source>
        <dbReference type="RefSeq" id="XP_055895356.1"/>
    </source>
</evidence>
<protein>
    <submittedName>
        <fullName evidence="6">Acetylcholine receptor subunit alpha-like</fullName>
    </submittedName>
</protein>
<proteinExistence type="inferred from homology"/>
<dbReference type="AlphaFoldDB" id="A0A9W3B7F6"/>
<keyword evidence="3" id="KW-0407">Ion channel</keyword>
<dbReference type="PRINTS" id="PR00252">
    <property type="entry name" value="NRIONCHANNEL"/>
</dbReference>
<dbReference type="GO" id="GO:0005230">
    <property type="term" value="F:extracellular ligand-gated monoatomic ion channel activity"/>
    <property type="evidence" value="ECO:0007669"/>
    <property type="project" value="InterPro"/>
</dbReference>
<keyword evidence="3" id="KW-0813">Transport</keyword>
<dbReference type="GO" id="GO:0016020">
    <property type="term" value="C:membrane"/>
    <property type="evidence" value="ECO:0007669"/>
    <property type="project" value="UniProtKB-SubCell"/>
</dbReference>
<dbReference type="InterPro" id="IPR006202">
    <property type="entry name" value="Neur_chan_lig-bd"/>
</dbReference>
<dbReference type="RefSeq" id="XP_055895356.1">
    <property type="nucleotide sequence ID" value="XM_056039381.1"/>
</dbReference>
<sequence length="182" mass="20919">MTMTAICFSALRFWLCLLGRNTLGQSYSDTVNIMVDIVENKDYHTEVRPLKDQLQVIDVDVDFELVSIVNIDDVAQSFNINGFLLFTWQDEMLTWDPYRYGNQTIIHPKPEQIWRPRVVLLNTLGDRDLFKDDIAPVAVDYAGYVYWAPGGLIPASCELHMSDYPFDQQKCIITASTLFNVI</sequence>
<dbReference type="Gene3D" id="2.70.170.10">
    <property type="entry name" value="Neurotransmitter-gated ion-channel ligand-binding domain"/>
    <property type="match status" value="1"/>
</dbReference>
<dbReference type="Pfam" id="PF02931">
    <property type="entry name" value="Neur_chan_LBD"/>
    <property type="match status" value="1"/>
</dbReference>
<feature type="domain" description="Neurotransmitter-gated ion-channel ligand-binding" evidence="4">
    <location>
        <begin position="35"/>
        <end position="175"/>
    </location>
</feature>
<reference evidence="6" key="1">
    <citation type="submission" date="2025-08" db="UniProtKB">
        <authorList>
            <consortium name="RefSeq"/>
        </authorList>
    </citation>
    <scope>IDENTIFICATION</scope>
</reference>
<dbReference type="OrthoDB" id="6148344at2759"/>
<organism evidence="5 6">
    <name type="scientific">Biomphalaria glabrata</name>
    <name type="common">Bloodfluke planorb</name>
    <name type="synonym">Freshwater snail</name>
    <dbReference type="NCBI Taxonomy" id="6526"/>
    <lineage>
        <taxon>Eukaryota</taxon>
        <taxon>Metazoa</taxon>
        <taxon>Spiralia</taxon>
        <taxon>Lophotrochozoa</taxon>
        <taxon>Mollusca</taxon>
        <taxon>Gastropoda</taxon>
        <taxon>Heterobranchia</taxon>
        <taxon>Euthyneura</taxon>
        <taxon>Panpulmonata</taxon>
        <taxon>Hygrophila</taxon>
        <taxon>Lymnaeoidea</taxon>
        <taxon>Planorbidae</taxon>
        <taxon>Biomphalaria</taxon>
    </lineage>
</organism>
<dbReference type="PROSITE" id="PS00236">
    <property type="entry name" value="NEUROTR_ION_CHANNEL"/>
    <property type="match status" value="1"/>
</dbReference>
<evidence type="ECO:0000256" key="1">
    <source>
        <dbReference type="ARBA" id="ARBA00004141"/>
    </source>
</evidence>
<evidence type="ECO:0000259" key="4">
    <source>
        <dbReference type="Pfam" id="PF02931"/>
    </source>
</evidence>